<dbReference type="InterPro" id="IPR013783">
    <property type="entry name" value="Ig-like_fold"/>
</dbReference>
<dbReference type="PANTHER" id="PTHR23053">
    <property type="entry name" value="DLEC1 DELETED IN LUNG AND ESOPHAGEAL CANCER 1"/>
    <property type="match status" value="1"/>
</dbReference>
<reference evidence="4 5" key="1">
    <citation type="submission" date="2021-06" db="EMBL/GenBank/DDBJ databases">
        <authorList>
            <person name="Palmer J.M."/>
        </authorList>
    </citation>
    <scope>NUCLEOTIDE SEQUENCE [LARGE SCALE GENOMIC DNA]</scope>
    <source>
        <strain evidence="4 5">AS_MEX2019</strain>
        <tissue evidence="4">Muscle</tissue>
    </source>
</reference>
<dbReference type="EMBL" id="JAHRIP010011425">
    <property type="protein sequence ID" value="MEQ2284526.1"/>
    <property type="molecule type" value="Genomic_DNA"/>
</dbReference>
<keyword evidence="5" id="KW-1185">Reference proteome</keyword>
<protein>
    <recommendedName>
        <fullName evidence="6">Hydin adenylate kinase-like domain-containing protein</fullName>
    </recommendedName>
</protein>
<evidence type="ECO:0000313" key="5">
    <source>
        <dbReference type="Proteomes" id="UP001469553"/>
    </source>
</evidence>
<dbReference type="InterPro" id="IPR033305">
    <property type="entry name" value="Hydin-like"/>
</dbReference>
<dbReference type="InterPro" id="IPR056305">
    <property type="entry name" value="Ig_CFAP65_10th"/>
</dbReference>
<proteinExistence type="predicted"/>
<dbReference type="Gene3D" id="2.60.40.10">
    <property type="entry name" value="Immunoglobulins"/>
    <property type="match status" value="2"/>
</dbReference>
<evidence type="ECO:0000313" key="4">
    <source>
        <dbReference type="EMBL" id="MEQ2284526.1"/>
    </source>
</evidence>
<evidence type="ECO:0000256" key="1">
    <source>
        <dbReference type="SAM" id="MobiDB-lite"/>
    </source>
</evidence>
<dbReference type="Proteomes" id="UP001469553">
    <property type="component" value="Unassembled WGS sequence"/>
</dbReference>
<dbReference type="Pfam" id="PF24291">
    <property type="entry name" value="Ig_CFAP65"/>
    <property type="match status" value="1"/>
</dbReference>
<feature type="region of interest" description="Disordered" evidence="1">
    <location>
        <begin position="680"/>
        <end position="720"/>
    </location>
</feature>
<accession>A0ABV0XSU1</accession>
<feature type="compositionally biased region" description="Basic and acidic residues" evidence="1">
    <location>
        <begin position="680"/>
        <end position="708"/>
    </location>
</feature>
<dbReference type="Pfam" id="PF17213">
    <property type="entry name" value="Hydin_ADK"/>
    <property type="match status" value="2"/>
</dbReference>
<dbReference type="InterPro" id="IPR033768">
    <property type="entry name" value="Hydin_ADK"/>
</dbReference>
<evidence type="ECO:0008006" key="6">
    <source>
        <dbReference type="Google" id="ProtNLM"/>
    </source>
</evidence>
<evidence type="ECO:0000259" key="3">
    <source>
        <dbReference type="Pfam" id="PF24291"/>
    </source>
</evidence>
<organism evidence="4 5">
    <name type="scientific">Ameca splendens</name>
    <dbReference type="NCBI Taxonomy" id="208324"/>
    <lineage>
        <taxon>Eukaryota</taxon>
        <taxon>Metazoa</taxon>
        <taxon>Chordata</taxon>
        <taxon>Craniata</taxon>
        <taxon>Vertebrata</taxon>
        <taxon>Euteleostomi</taxon>
        <taxon>Actinopterygii</taxon>
        <taxon>Neopterygii</taxon>
        <taxon>Teleostei</taxon>
        <taxon>Neoteleostei</taxon>
        <taxon>Acanthomorphata</taxon>
        <taxon>Ovalentaria</taxon>
        <taxon>Atherinomorphae</taxon>
        <taxon>Cyprinodontiformes</taxon>
        <taxon>Goodeidae</taxon>
        <taxon>Ameca</taxon>
    </lineage>
</organism>
<feature type="domain" description="Hydin adenylate kinase-like" evidence="2">
    <location>
        <begin position="544"/>
        <end position="586"/>
    </location>
</feature>
<dbReference type="PANTHER" id="PTHR23053:SF0">
    <property type="entry name" value="HYDROCEPHALUS-INDUCING PROTEIN HOMOLOG"/>
    <property type="match status" value="1"/>
</dbReference>
<sequence>MNVKIPHIQSGVDAFSPDRTRFSPKCSPIVNVAHIITSHRATSDCFSHEAQHRVKLPEYVLDFGIVIPGKVYSQTVNIINNGSIPVSFYAHCKHLTGTGFTTEFESVQNLPCGETQTFTIEFDFHSPNGKTGQTSIILPIQLTDGPVVQVKLCAVVTMPTITVSKDMLLFDTVQCGMCQIQTIQLQNCESVPCQWSIAEEVKPLKKQQRLIPAVFQMIPCSGVLFPGERVNVHIKFRPVEGCSYSRRLVIHVSDSTQQVFITARGQAEEARLEFCPSVLELGPCLPFSSESKAEVTVKNHSSFPIEFYSLEFDKQYLKEEEILRLIDEYDENNMLLLPPRVPGEGLPAELLEYCSQLKDDVLNVGMVEDESKKDGTVKDEEKSKPNDGAVEMSFFNVKPGQFFFSQLTREGIIGSVKQLDMTPASRAIARHMALNLSPEGVTAQNHRGIAIIVYGAPLTDKSSMAAALACYYGAACLSIDAVVTDAIQNGTSPASLSARQLYHAAVADYEQKKAAEADFLNTVDVPADQSENCCNNNPSTAHQMSENTGGNATTVSFFPPERLLVEILIERFQLSDCHSGIVINGLESVYSQSQPSTLQVVLKAFSNRKHIYVLNLSDTYDALKERDRLHREAEEALQKEIAEREERWQWELDQETFDALPDEDKEKITQRHLEAFRQKKQRALEQKAKEEEERRQQEENHRLKEKELKKKKKKDEKSATLEVPRMKTSLEIKQSIVDELQCEFDKYEQSQAMVEQILQQWDRVQGVLLDSFPAEELRPCSVDAIIEKKVNVIIVIFF</sequence>
<dbReference type="Gene3D" id="3.40.50.300">
    <property type="entry name" value="P-loop containing nucleotide triphosphate hydrolases"/>
    <property type="match status" value="1"/>
</dbReference>
<evidence type="ECO:0000259" key="2">
    <source>
        <dbReference type="Pfam" id="PF17213"/>
    </source>
</evidence>
<feature type="domain" description="Hydin adenylate kinase-like" evidence="2">
    <location>
        <begin position="450"/>
        <end position="518"/>
    </location>
</feature>
<gene>
    <name evidence="4" type="ORF">AMECASPLE_022567</name>
</gene>
<dbReference type="InterPro" id="IPR027417">
    <property type="entry name" value="P-loop_NTPase"/>
</dbReference>
<feature type="domain" description="CFAP65 tenth Ig-like" evidence="3">
    <location>
        <begin position="179"/>
        <end position="265"/>
    </location>
</feature>
<comment type="caution">
    <text evidence="4">The sequence shown here is derived from an EMBL/GenBank/DDBJ whole genome shotgun (WGS) entry which is preliminary data.</text>
</comment>
<name>A0ABV0XSU1_9TELE</name>